<feature type="transmembrane region" description="Helical" evidence="1">
    <location>
        <begin position="155"/>
        <end position="176"/>
    </location>
</feature>
<gene>
    <name evidence="2" type="ORF">EV686_10265</name>
</gene>
<dbReference type="AlphaFoldDB" id="A0A4R3V8C1"/>
<organism evidence="2 3">
    <name type="scientific">Paracandidimonas soli</name>
    <dbReference type="NCBI Taxonomy" id="1917182"/>
    <lineage>
        <taxon>Bacteria</taxon>
        <taxon>Pseudomonadati</taxon>
        <taxon>Pseudomonadota</taxon>
        <taxon>Betaproteobacteria</taxon>
        <taxon>Burkholderiales</taxon>
        <taxon>Alcaligenaceae</taxon>
        <taxon>Paracandidimonas</taxon>
    </lineage>
</organism>
<evidence type="ECO:0000313" key="2">
    <source>
        <dbReference type="EMBL" id="TCV01356.1"/>
    </source>
</evidence>
<keyword evidence="1" id="KW-1133">Transmembrane helix</keyword>
<feature type="transmembrane region" description="Helical" evidence="1">
    <location>
        <begin position="277"/>
        <end position="299"/>
    </location>
</feature>
<feature type="transmembrane region" description="Helical" evidence="1">
    <location>
        <begin position="35"/>
        <end position="53"/>
    </location>
</feature>
<comment type="caution">
    <text evidence="2">The sequence shown here is derived from an EMBL/GenBank/DDBJ whole genome shotgun (WGS) entry which is preliminary data.</text>
</comment>
<name>A0A4R3V8C1_9BURK</name>
<feature type="transmembrane region" description="Helical" evidence="1">
    <location>
        <begin position="350"/>
        <end position="367"/>
    </location>
</feature>
<dbReference type="InterPro" id="IPR010266">
    <property type="entry name" value="NnrS"/>
</dbReference>
<keyword evidence="1" id="KW-0812">Transmembrane</keyword>
<dbReference type="Proteomes" id="UP000294692">
    <property type="component" value="Unassembled WGS sequence"/>
</dbReference>
<sequence length="409" mass="44655">MAEPKLVSINEPSASLKQCSSPEWKAFLSLGFRPLYIAGASWALISLAIWVFMPQLIPSPWLGMAWHAHEMLWGFIATIAAAFLLTASATWTGFNPIKGKPLGWLCVLWVLARIGYLLPGHNAIVVAGALEVAFFGIAGIALARVMVKGKSLRNYGVPVLMIGLGCIANTLFLMAVLRQDYLGLMRQFNLGMLVMAILALLIARRVIPFFTMRMVPGLQLPMHTRTGHAQMVLGGLAVLLIAAGQNTLLAAVLAAISLIALWQWFAWKPMSVLHKPLLWILFLGYLFLALGLLYAAFLYSGLAQGAWARPAIHAHIIGIGGFCVLIIGMLTRTALGHLGYPIALDRSMLASYYLVLASFALRLGALWPSSLSLMLLHTATACWIGAFGLYLWRFLPRLIRPRADAAANR</sequence>
<feature type="transmembrane region" description="Helical" evidence="1">
    <location>
        <begin position="227"/>
        <end position="243"/>
    </location>
</feature>
<feature type="transmembrane region" description="Helical" evidence="1">
    <location>
        <begin position="188"/>
        <end position="207"/>
    </location>
</feature>
<proteinExistence type="predicted"/>
<accession>A0A4R3V8C1</accession>
<protein>
    <submittedName>
        <fullName evidence="2">Uncharacterized protein involved in response to NO</fullName>
    </submittedName>
</protein>
<keyword evidence="3" id="KW-1185">Reference proteome</keyword>
<feature type="transmembrane region" description="Helical" evidence="1">
    <location>
        <begin position="73"/>
        <end position="94"/>
    </location>
</feature>
<dbReference type="RefSeq" id="WP_132473816.1">
    <property type="nucleotide sequence ID" value="NZ_JBHRVM010000001.1"/>
</dbReference>
<feature type="transmembrane region" description="Helical" evidence="1">
    <location>
        <begin position="373"/>
        <end position="392"/>
    </location>
</feature>
<feature type="transmembrane region" description="Helical" evidence="1">
    <location>
        <begin position="101"/>
        <end position="118"/>
    </location>
</feature>
<evidence type="ECO:0000313" key="3">
    <source>
        <dbReference type="Proteomes" id="UP000294692"/>
    </source>
</evidence>
<reference evidence="2 3" key="1">
    <citation type="submission" date="2019-03" db="EMBL/GenBank/DDBJ databases">
        <title>Genomic Encyclopedia of Type Strains, Phase IV (KMG-IV): sequencing the most valuable type-strain genomes for metagenomic binning, comparative biology and taxonomic classification.</title>
        <authorList>
            <person name="Goeker M."/>
        </authorList>
    </citation>
    <scope>NUCLEOTIDE SEQUENCE [LARGE SCALE GENOMIC DNA]</scope>
    <source>
        <strain evidence="2 3">DSM 100048</strain>
    </source>
</reference>
<evidence type="ECO:0000256" key="1">
    <source>
        <dbReference type="SAM" id="Phobius"/>
    </source>
</evidence>
<dbReference type="Pfam" id="PF05940">
    <property type="entry name" value="NnrS"/>
    <property type="match status" value="1"/>
</dbReference>
<feature type="transmembrane region" description="Helical" evidence="1">
    <location>
        <begin position="311"/>
        <end position="330"/>
    </location>
</feature>
<feature type="transmembrane region" description="Helical" evidence="1">
    <location>
        <begin position="124"/>
        <end position="143"/>
    </location>
</feature>
<dbReference type="OrthoDB" id="9770040at2"/>
<keyword evidence="1" id="KW-0472">Membrane</keyword>
<dbReference type="EMBL" id="SMBX01000002">
    <property type="protein sequence ID" value="TCV01356.1"/>
    <property type="molecule type" value="Genomic_DNA"/>
</dbReference>